<protein>
    <recommendedName>
        <fullName evidence="1">FAD dependent oxidoreductase domain-containing protein</fullName>
    </recommendedName>
</protein>
<dbReference type="Pfam" id="PF01266">
    <property type="entry name" value="DAO"/>
    <property type="match status" value="1"/>
</dbReference>
<reference evidence="2 3" key="1">
    <citation type="journal article" date="2020" name="Int. J. Syst. Evol. Microbiol.">
        <title>Reclassification of Streptomyces castelarensis and Streptomyces sporoclivatus as later heterotypic synonyms of Streptomyces antimycoticus.</title>
        <authorList>
            <person name="Komaki H."/>
            <person name="Tamura T."/>
        </authorList>
    </citation>
    <scope>NUCLEOTIDE SEQUENCE [LARGE SCALE GENOMIC DNA]</scope>
    <source>
        <strain evidence="2 3">NBRC 13459</strain>
    </source>
</reference>
<comment type="caution">
    <text evidence="2">The sequence shown here is derived from an EMBL/GenBank/DDBJ whole genome shotgun (WGS) entry which is preliminary data.</text>
</comment>
<gene>
    <name evidence="2" type="ORF">SVIO_060060</name>
</gene>
<feature type="domain" description="FAD dependent oxidoreductase" evidence="1">
    <location>
        <begin position="7"/>
        <end position="43"/>
    </location>
</feature>
<dbReference type="EMBL" id="BJHW01000001">
    <property type="protein sequence ID" value="GDY55383.1"/>
    <property type="molecule type" value="Genomic_DNA"/>
</dbReference>
<accession>A0A4D4LBB9</accession>
<evidence type="ECO:0000313" key="3">
    <source>
        <dbReference type="Proteomes" id="UP000301309"/>
    </source>
</evidence>
<dbReference type="SUPFAM" id="SSF51905">
    <property type="entry name" value="FAD/NAD(P)-binding domain"/>
    <property type="match status" value="1"/>
</dbReference>
<dbReference type="AlphaFoldDB" id="A0A4D4LBB9"/>
<organism evidence="2 3">
    <name type="scientific">Streptomyces violaceusniger</name>
    <dbReference type="NCBI Taxonomy" id="68280"/>
    <lineage>
        <taxon>Bacteria</taxon>
        <taxon>Bacillati</taxon>
        <taxon>Actinomycetota</taxon>
        <taxon>Actinomycetes</taxon>
        <taxon>Kitasatosporales</taxon>
        <taxon>Streptomycetaceae</taxon>
        <taxon>Streptomyces</taxon>
        <taxon>Streptomyces violaceusniger group</taxon>
    </lineage>
</organism>
<dbReference type="InterPro" id="IPR036188">
    <property type="entry name" value="FAD/NAD-bd_sf"/>
</dbReference>
<dbReference type="Proteomes" id="UP000301309">
    <property type="component" value="Unassembled WGS sequence"/>
</dbReference>
<name>A0A4D4LBB9_STRVO</name>
<dbReference type="InterPro" id="IPR006076">
    <property type="entry name" value="FAD-dep_OxRdtase"/>
</dbReference>
<keyword evidence="3" id="KW-1185">Reference proteome</keyword>
<proteinExistence type="predicted"/>
<evidence type="ECO:0000259" key="1">
    <source>
        <dbReference type="Pfam" id="PF01266"/>
    </source>
</evidence>
<dbReference type="Gene3D" id="3.50.50.60">
    <property type="entry name" value="FAD/NAD(P)-binding domain"/>
    <property type="match status" value="1"/>
</dbReference>
<evidence type="ECO:0000313" key="2">
    <source>
        <dbReference type="EMBL" id="GDY55383.1"/>
    </source>
</evidence>
<sequence length="52" mass="5086">MTALDCDVLVIGGGIVGMSTAYAITRAAPGTRVTVLEKEAGPPATRPGGTAA</sequence>